<feature type="non-terminal residue" evidence="1">
    <location>
        <position position="88"/>
    </location>
</feature>
<protein>
    <submittedName>
        <fullName evidence="1">Uncharacterized protein</fullName>
    </submittedName>
</protein>
<sequence>MRYCIPSFTTKTFFFNASRSPVRSKTTSGRPSTTKASLFTRTRLGLSGSTITGSLSACPSKASLYFCKLASFWSASTISFNDFSGGGL</sequence>
<dbReference type="EMBL" id="KK121681">
    <property type="protein sequence ID" value="KFM81004.1"/>
    <property type="molecule type" value="Genomic_DNA"/>
</dbReference>
<dbReference type="Proteomes" id="UP000054359">
    <property type="component" value="Unassembled WGS sequence"/>
</dbReference>
<evidence type="ECO:0000313" key="1">
    <source>
        <dbReference type="EMBL" id="KFM81004.1"/>
    </source>
</evidence>
<evidence type="ECO:0000313" key="2">
    <source>
        <dbReference type="Proteomes" id="UP000054359"/>
    </source>
</evidence>
<proteinExistence type="predicted"/>
<organism evidence="1 2">
    <name type="scientific">Stegodyphus mimosarum</name>
    <name type="common">African social velvet spider</name>
    <dbReference type="NCBI Taxonomy" id="407821"/>
    <lineage>
        <taxon>Eukaryota</taxon>
        <taxon>Metazoa</taxon>
        <taxon>Ecdysozoa</taxon>
        <taxon>Arthropoda</taxon>
        <taxon>Chelicerata</taxon>
        <taxon>Arachnida</taxon>
        <taxon>Araneae</taxon>
        <taxon>Araneomorphae</taxon>
        <taxon>Entelegynae</taxon>
        <taxon>Eresoidea</taxon>
        <taxon>Eresidae</taxon>
        <taxon>Stegodyphus</taxon>
    </lineage>
</organism>
<keyword evidence="2" id="KW-1185">Reference proteome</keyword>
<dbReference type="AlphaFoldDB" id="A0A087UUG5"/>
<accession>A0A087UUG5</accession>
<reference evidence="1 2" key="1">
    <citation type="submission" date="2013-11" db="EMBL/GenBank/DDBJ databases">
        <title>Genome sequencing of Stegodyphus mimosarum.</title>
        <authorList>
            <person name="Bechsgaard J."/>
        </authorList>
    </citation>
    <scope>NUCLEOTIDE SEQUENCE [LARGE SCALE GENOMIC DNA]</scope>
</reference>
<name>A0A087UUG5_STEMI</name>
<gene>
    <name evidence="1" type="ORF">X975_16625</name>
</gene>